<dbReference type="Gene3D" id="3.40.50.12370">
    <property type="match status" value="1"/>
</dbReference>
<keyword evidence="3" id="KW-0067">ATP-binding</keyword>
<evidence type="ECO:0000259" key="5">
    <source>
        <dbReference type="Pfam" id="PF00582"/>
    </source>
</evidence>
<reference evidence="6 7" key="1">
    <citation type="submission" date="2020-08" db="EMBL/GenBank/DDBJ databases">
        <title>Sequencing the genomes of 1000 actinobacteria strains.</title>
        <authorList>
            <person name="Klenk H.-P."/>
        </authorList>
    </citation>
    <scope>NUCLEOTIDE SEQUENCE [LARGE SCALE GENOMIC DNA]</scope>
    <source>
        <strain evidence="6 7">DSM 43851</strain>
    </source>
</reference>
<evidence type="ECO:0000256" key="1">
    <source>
        <dbReference type="ARBA" id="ARBA00008791"/>
    </source>
</evidence>
<dbReference type="RefSeq" id="WP_184870187.1">
    <property type="nucleotide sequence ID" value="NZ_BAAAWY010000039.1"/>
</dbReference>
<dbReference type="Pfam" id="PF00582">
    <property type="entry name" value="Usp"/>
    <property type="match status" value="1"/>
</dbReference>
<comment type="caution">
    <text evidence="6">The sequence shown here is derived from an EMBL/GenBank/DDBJ whole genome shotgun (WGS) entry which is preliminary data.</text>
</comment>
<dbReference type="CDD" id="cd00293">
    <property type="entry name" value="USP-like"/>
    <property type="match status" value="1"/>
</dbReference>
<keyword evidence="7" id="KW-1185">Reference proteome</keyword>
<dbReference type="InterPro" id="IPR006015">
    <property type="entry name" value="Universal_stress_UspA"/>
</dbReference>
<dbReference type="PANTHER" id="PTHR46268:SF27">
    <property type="entry name" value="UNIVERSAL STRESS PROTEIN RV2623"/>
    <property type="match status" value="1"/>
</dbReference>
<gene>
    <name evidence="6" type="ORF">BJ998_009006</name>
</gene>
<dbReference type="GO" id="GO:0005524">
    <property type="term" value="F:ATP binding"/>
    <property type="evidence" value="ECO:0007669"/>
    <property type="project" value="UniProtKB-KW"/>
</dbReference>
<dbReference type="PRINTS" id="PR01438">
    <property type="entry name" value="UNVRSLSTRESS"/>
</dbReference>
<protein>
    <submittedName>
        <fullName evidence="6">Nucleotide-binding universal stress UspA family protein</fullName>
    </submittedName>
</protein>
<feature type="region of interest" description="Disordered" evidence="4">
    <location>
        <begin position="1"/>
        <end position="20"/>
    </location>
</feature>
<evidence type="ECO:0000256" key="4">
    <source>
        <dbReference type="SAM" id="MobiDB-lite"/>
    </source>
</evidence>
<evidence type="ECO:0000313" key="6">
    <source>
        <dbReference type="EMBL" id="MBB5897747.1"/>
    </source>
</evidence>
<evidence type="ECO:0000256" key="3">
    <source>
        <dbReference type="ARBA" id="ARBA00022840"/>
    </source>
</evidence>
<dbReference type="EMBL" id="JACHIR010000003">
    <property type="protein sequence ID" value="MBB5897747.1"/>
    <property type="molecule type" value="Genomic_DNA"/>
</dbReference>
<dbReference type="PANTHER" id="PTHR46268">
    <property type="entry name" value="STRESS RESPONSE PROTEIN NHAX"/>
    <property type="match status" value="1"/>
</dbReference>
<dbReference type="AlphaFoldDB" id="A0A7W9KSC6"/>
<evidence type="ECO:0000313" key="7">
    <source>
        <dbReference type="Proteomes" id="UP000585638"/>
    </source>
</evidence>
<proteinExistence type="inferred from homology"/>
<organism evidence="6 7">
    <name type="scientific">Kutzneria kofuensis</name>
    <dbReference type="NCBI Taxonomy" id="103725"/>
    <lineage>
        <taxon>Bacteria</taxon>
        <taxon>Bacillati</taxon>
        <taxon>Actinomycetota</taxon>
        <taxon>Actinomycetes</taxon>
        <taxon>Pseudonocardiales</taxon>
        <taxon>Pseudonocardiaceae</taxon>
        <taxon>Kutzneria</taxon>
    </lineage>
</organism>
<feature type="domain" description="UspA" evidence="5">
    <location>
        <begin position="148"/>
        <end position="268"/>
    </location>
</feature>
<name>A0A7W9KSC6_9PSEU</name>
<accession>A0A7W9KSC6</accession>
<keyword evidence="2" id="KW-0547">Nucleotide-binding</keyword>
<evidence type="ECO:0000256" key="2">
    <source>
        <dbReference type="ARBA" id="ARBA00022741"/>
    </source>
</evidence>
<dbReference type="SUPFAM" id="SSF52402">
    <property type="entry name" value="Adenine nucleotide alpha hydrolases-like"/>
    <property type="match status" value="2"/>
</dbReference>
<sequence length="269" mass="28353">MARVLPSATTTRPRHVSPEGFGPSVVVGADGSPWGSAALGWAARYAWLRGESLTVYADTTRPGEPSAEDQLATMQPLPVSIVENSSDPLRTLVPASEQAELVVLGCRGRQHVTIGLGRWVVPVVAAAHCDTVVVRGLDAAVHGMHSVITALVSGDAEDRPVLRRAAELAETFHAKLHVAHAWPTPSGRTASPSGDVHGRVLDLAKDYLATVNRQLSANFEAVRAQPYELVATRTHTDLIVVGSGGPGRLGGVTRDALHHALCPVLVVRG</sequence>
<dbReference type="InterPro" id="IPR006016">
    <property type="entry name" value="UspA"/>
</dbReference>
<dbReference type="Proteomes" id="UP000585638">
    <property type="component" value="Unassembled WGS sequence"/>
</dbReference>
<comment type="similarity">
    <text evidence="1">Belongs to the universal stress protein A family.</text>
</comment>